<accession>L0R6K6</accession>
<reference evidence="1" key="1">
    <citation type="submission" date="2012-10" db="EMBL/GenBank/DDBJ databases">
        <title>Direct identification of alternative open reading frame translation products in human.</title>
        <authorList>
            <person name="Vanderperre B."/>
            <person name="Lucier J.-F."/>
            <person name="Motard J."/>
            <person name="Tremblay G."/>
            <person name="Vanderperre S."/>
            <person name="Wisztorski M."/>
            <person name="Salzet M."/>
            <person name="Boisvert F.-M."/>
            <person name="Roucou X."/>
        </authorList>
    </citation>
    <scope>NUCLEOTIDE SEQUENCE</scope>
</reference>
<dbReference type="AlphaFoldDB" id="L0R6K6"/>
<evidence type="ECO:0000313" key="1">
    <source>
        <dbReference type="EMBL" id="CCO13775.1"/>
    </source>
</evidence>
<protein>
    <submittedName>
        <fullName evidence="1">Alternative protein MTFP1</fullName>
    </submittedName>
</protein>
<organism evidence="1">
    <name type="scientific">Homo sapiens</name>
    <name type="common">Human</name>
    <dbReference type="NCBI Taxonomy" id="9606"/>
    <lineage>
        <taxon>Eukaryota</taxon>
        <taxon>Metazoa</taxon>
        <taxon>Chordata</taxon>
        <taxon>Craniata</taxon>
        <taxon>Vertebrata</taxon>
        <taxon>Euteleostomi</taxon>
        <taxon>Mammalia</taxon>
        <taxon>Eutheria</taxon>
        <taxon>Euarchontoglires</taxon>
        <taxon>Primates</taxon>
        <taxon>Haplorrhini</taxon>
        <taxon>Catarrhini</taxon>
        <taxon>Hominidae</taxon>
        <taxon>Homo</taxon>
    </lineage>
</organism>
<proteinExistence type="predicted"/>
<gene>
    <name evidence="1" type="primary">MTFP1</name>
</gene>
<dbReference type="OrthoDB" id="424969at2759"/>
<name>L0R6K6_HUMAN</name>
<sequence length="44" mass="5050">MAWPAPTCWRMPLTKARRLERSVDFLLDSSLRKLYPTVGKPSSS</sequence>
<dbReference type="PeptideAtlas" id="L0R6K6"/>
<dbReference type="EMBL" id="HF548064">
    <property type="protein sequence ID" value="CCO13775.1"/>
    <property type="molecule type" value="Genomic_DNA"/>
</dbReference>